<comment type="caution">
    <text evidence="2">The sequence shown here is derived from an EMBL/GenBank/DDBJ whole genome shotgun (WGS) entry which is preliminary data.</text>
</comment>
<keyword evidence="3" id="KW-1185">Reference proteome</keyword>
<proteinExistence type="predicted"/>
<gene>
    <name evidence="2" type="ORF">PR048_013095</name>
</gene>
<organism evidence="2 3">
    <name type="scientific">Dryococelus australis</name>
    <dbReference type="NCBI Taxonomy" id="614101"/>
    <lineage>
        <taxon>Eukaryota</taxon>
        <taxon>Metazoa</taxon>
        <taxon>Ecdysozoa</taxon>
        <taxon>Arthropoda</taxon>
        <taxon>Hexapoda</taxon>
        <taxon>Insecta</taxon>
        <taxon>Pterygota</taxon>
        <taxon>Neoptera</taxon>
        <taxon>Polyneoptera</taxon>
        <taxon>Phasmatodea</taxon>
        <taxon>Verophasmatodea</taxon>
        <taxon>Anareolatae</taxon>
        <taxon>Phasmatidae</taxon>
        <taxon>Eurycanthinae</taxon>
        <taxon>Dryococelus</taxon>
    </lineage>
</organism>
<protein>
    <submittedName>
        <fullName evidence="2">Uncharacterized protein</fullName>
    </submittedName>
</protein>
<reference evidence="2 3" key="1">
    <citation type="submission" date="2023-02" db="EMBL/GenBank/DDBJ databases">
        <title>LHISI_Scaffold_Assembly.</title>
        <authorList>
            <person name="Stuart O.P."/>
            <person name="Cleave R."/>
            <person name="Magrath M.J.L."/>
            <person name="Mikheyev A.S."/>
        </authorList>
    </citation>
    <scope>NUCLEOTIDE SEQUENCE [LARGE SCALE GENOMIC DNA]</scope>
    <source>
        <strain evidence="2">Daus_M_001</strain>
        <tissue evidence="2">Leg muscle</tissue>
    </source>
</reference>
<evidence type="ECO:0000313" key="3">
    <source>
        <dbReference type="Proteomes" id="UP001159363"/>
    </source>
</evidence>
<accession>A0ABQ9HSQ1</accession>
<evidence type="ECO:0000256" key="1">
    <source>
        <dbReference type="SAM" id="MobiDB-lite"/>
    </source>
</evidence>
<sequence length="142" mass="16846">MPFKEKIDVKKKVSKEWNISGTYLKERKGDWRKVWVSYKLFRNLSLGDHDEIFCKFYAIYCKNNQDAYLQSLMEIAEVKQRKSLKDSVDERRKPPSHNFKYSPNDMRRKQRSGNAISDVICAMAEDHIKWHLTKKDGTCVIP</sequence>
<dbReference type="EMBL" id="JARBHB010000004">
    <property type="protein sequence ID" value="KAJ8886883.1"/>
    <property type="molecule type" value="Genomic_DNA"/>
</dbReference>
<evidence type="ECO:0000313" key="2">
    <source>
        <dbReference type="EMBL" id="KAJ8886883.1"/>
    </source>
</evidence>
<feature type="region of interest" description="Disordered" evidence="1">
    <location>
        <begin position="84"/>
        <end position="110"/>
    </location>
</feature>
<name>A0ABQ9HSQ1_9NEOP</name>
<feature type="compositionally biased region" description="Basic and acidic residues" evidence="1">
    <location>
        <begin position="84"/>
        <end position="93"/>
    </location>
</feature>
<dbReference type="Proteomes" id="UP001159363">
    <property type="component" value="Chromosome X"/>
</dbReference>